<sequence>MGCSNSKNQPSDDDVMNTFDKHEEATTNAMIRHGRQTMERRETARMLSADGFKIRPRPHKRKPDQHPKFKPGPKGVPTLNYWVQINEGKMHTTIQGELFGCLVVDGDAIDTGERIETGPIVKGDIQEFSEVVTNSGSRYWLGEKEEEDDDDDNDEPQKKVRVPAPDKSTPRFVTPKHEDDQDDIKIKEKNLIEEEKAKKRAEAHLINERLKEKAEADLAKVKELALKKHDHKAPPLTTEEKKKKVTAQAASQALLSKQLLALEKIKQKSATRHALEAEKDAAVSAERERRERAFQAKWKSKQKAANDLQLKNARLAKDKLDSDRKHRRESISGGKSPTGEGWVDVEGNPSPRV</sequence>
<feature type="region of interest" description="Disordered" evidence="1">
    <location>
        <begin position="1"/>
        <end position="75"/>
    </location>
</feature>
<feature type="compositionally biased region" description="Acidic residues" evidence="1">
    <location>
        <begin position="144"/>
        <end position="154"/>
    </location>
</feature>
<dbReference type="Proteomes" id="UP001165085">
    <property type="component" value="Unassembled WGS sequence"/>
</dbReference>
<proteinExistence type="predicted"/>
<feature type="region of interest" description="Disordered" evidence="1">
    <location>
        <begin position="270"/>
        <end position="353"/>
    </location>
</feature>
<comment type="caution">
    <text evidence="2">The sequence shown here is derived from an EMBL/GenBank/DDBJ whole genome shotgun (WGS) entry which is preliminary data.</text>
</comment>
<dbReference type="OrthoDB" id="10526110at2759"/>
<evidence type="ECO:0000313" key="2">
    <source>
        <dbReference type="EMBL" id="GMH75207.1"/>
    </source>
</evidence>
<keyword evidence="3" id="KW-1185">Reference proteome</keyword>
<accession>A0A9W7AMZ3</accession>
<name>A0A9W7AMZ3_9STRA</name>
<reference evidence="3" key="1">
    <citation type="journal article" date="2023" name="Commun. Biol.">
        <title>Genome analysis of Parmales, the sister group of diatoms, reveals the evolutionary specialization of diatoms from phago-mixotrophs to photoautotrophs.</title>
        <authorList>
            <person name="Ban H."/>
            <person name="Sato S."/>
            <person name="Yoshikawa S."/>
            <person name="Yamada K."/>
            <person name="Nakamura Y."/>
            <person name="Ichinomiya M."/>
            <person name="Sato N."/>
            <person name="Blanc-Mathieu R."/>
            <person name="Endo H."/>
            <person name="Kuwata A."/>
            <person name="Ogata H."/>
        </authorList>
    </citation>
    <scope>NUCLEOTIDE SEQUENCE [LARGE SCALE GENOMIC DNA]</scope>
    <source>
        <strain evidence="3">NIES 3701</strain>
    </source>
</reference>
<feature type="compositionally biased region" description="Basic and acidic residues" evidence="1">
    <location>
        <begin position="175"/>
        <end position="185"/>
    </location>
</feature>
<organism evidence="2 3">
    <name type="scientific">Triparma strigata</name>
    <dbReference type="NCBI Taxonomy" id="1606541"/>
    <lineage>
        <taxon>Eukaryota</taxon>
        <taxon>Sar</taxon>
        <taxon>Stramenopiles</taxon>
        <taxon>Ochrophyta</taxon>
        <taxon>Bolidophyceae</taxon>
        <taxon>Parmales</taxon>
        <taxon>Triparmaceae</taxon>
        <taxon>Triparma</taxon>
    </lineage>
</organism>
<feature type="compositionally biased region" description="Basic and acidic residues" evidence="1">
    <location>
        <begin position="315"/>
        <end position="324"/>
    </location>
</feature>
<dbReference type="EMBL" id="BRXY01000187">
    <property type="protein sequence ID" value="GMH75207.1"/>
    <property type="molecule type" value="Genomic_DNA"/>
</dbReference>
<dbReference type="AlphaFoldDB" id="A0A9W7AMZ3"/>
<protein>
    <submittedName>
        <fullName evidence="2">Uncharacterized protein</fullName>
    </submittedName>
</protein>
<feature type="compositionally biased region" description="Basic and acidic residues" evidence="1">
    <location>
        <begin position="273"/>
        <end position="294"/>
    </location>
</feature>
<gene>
    <name evidence="2" type="ORF">TrST_g4310</name>
</gene>
<feature type="compositionally biased region" description="Basic residues" evidence="1">
    <location>
        <begin position="54"/>
        <end position="71"/>
    </location>
</feature>
<evidence type="ECO:0000256" key="1">
    <source>
        <dbReference type="SAM" id="MobiDB-lite"/>
    </source>
</evidence>
<evidence type="ECO:0000313" key="3">
    <source>
        <dbReference type="Proteomes" id="UP001165085"/>
    </source>
</evidence>
<feature type="region of interest" description="Disordered" evidence="1">
    <location>
        <begin position="136"/>
        <end position="185"/>
    </location>
</feature>